<reference evidence="2 3" key="1">
    <citation type="journal article" date="2019" name="Int. J. Syst. Evol. Microbiol.">
        <title>The Global Catalogue of Microorganisms (GCM) 10K type strain sequencing project: providing services to taxonomists for standard genome sequencing and annotation.</title>
        <authorList>
            <consortium name="The Broad Institute Genomics Platform"/>
            <consortium name="The Broad Institute Genome Sequencing Center for Infectious Disease"/>
            <person name="Wu L."/>
            <person name="Ma J."/>
        </authorList>
    </citation>
    <scope>NUCLEOTIDE SEQUENCE [LARGE SCALE GENOMIC DNA]</scope>
    <source>
        <strain evidence="2 3">GX21</strain>
    </source>
</reference>
<organism evidence="2 3">
    <name type="scientific">Haloplanus litoreus</name>
    <dbReference type="NCBI Taxonomy" id="767515"/>
    <lineage>
        <taxon>Archaea</taxon>
        <taxon>Methanobacteriati</taxon>
        <taxon>Methanobacteriota</taxon>
        <taxon>Stenosarchaea group</taxon>
        <taxon>Halobacteria</taxon>
        <taxon>Halobacteriales</taxon>
        <taxon>Haloferacaceae</taxon>
        <taxon>Haloplanus</taxon>
    </lineage>
</organism>
<evidence type="ECO:0000259" key="1">
    <source>
        <dbReference type="Pfam" id="PF25942"/>
    </source>
</evidence>
<keyword evidence="3" id="KW-1185">Reference proteome</keyword>
<dbReference type="PROSITE" id="PS51257">
    <property type="entry name" value="PROKAR_LIPOPROTEIN"/>
    <property type="match status" value="1"/>
</dbReference>
<dbReference type="Pfam" id="PF25942">
    <property type="entry name" value="Ig_halo"/>
    <property type="match status" value="1"/>
</dbReference>
<protein>
    <recommendedName>
        <fullName evidence="1">Ig-like domain-containing protein</fullName>
    </recommendedName>
</protein>
<dbReference type="RefSeq" id="WP_379701982.1">
    <property type="nucleotide sequence ID" value="NZ_JBHTAT010000001.1"/>
</dbReference>
<name>A0ABD5ZU03_9EURY</name>
<gene>
    <name evidence="2" type="ORF">ACFQKE_00935</name>
</gene>
<sequence length="120" mass="12893">MRRRRLLVGMTGAFALAGCTGGPGDPITCLAVNRDDTDHRVTMWVARDDRLVVANTVTVGAGGVAEVGETPWRRGRYRVTVRLDGEARLAREFRATEPFNQLDAIVAADGSVALNRGLAA</sequence>
<dbReference type="GeneID" id="96952172"/>
<proteinExistence type="predicted"/>
<evidence type="ECO:0000313" key="2">
    <source>
        <dbReference type="EMBL" id="MFC7253884.1"/>
    </source>
</evidence>
<dbReference type="EMBL" id="JBHTAT010000001">
    <property type="protein sequence ID" value="MFC7253884.1"/>
    <property type="molecule type" value="Genomic_DNA"/>
</dbReference>
<dbReference type="AlphaFoldDB" id="A0ABD5ZU03"/>
<evidence type="ECO:0000313" key="3">
    <source>
        <dbReference type="Proteomes" id="UP001596434"/>
    </source>
</evidence>
<accession>A0ABD5ZU03</accession>
<dbReference type="InterPro" id="IPR058929">
    <property type="entry name" value="Ig_halo"/>
</dbReference>
<dbReference type="Proteomes" id="UP001596434">
    <property type="component" value="Unassembled WGS sequence"/>
</dbReference>
<comment type="caution">
    <text evidence="2">The sequence shown here is derived from an EMBL/GenBank/DDBJ whole genome shotgun (WGS) entry which is preliminary data.</text>
</comment>
<feature type="domain" description="Ig-like" evidence="1">
    <location>
        <begin position="37"/>
        <end position="116"/>
    </location>
</feature>